<dbReference type="SMART" id="SM00248">
    <property type="entry name" value="ANK"/>
    <property type="match status" value="4"/>
</dbReference>
<feature type="repeat" description="ANK" evidence="3">
    <location>
        <begin position="339"/>
        <end position="372"/>
    </location>
</feature>
<evidence type="ECO:0000256" key="3">
    <source>
        <dbReference type="PROSITE-ProRule" id="PRU00023"/>
    </source>
</evidence>
<keyword evidence="2 3" id="KW-0040">ANK repeat</keyword>
<dbReference type="InterPro" id="IPR002110">
    <property type="entry name" value="Ankyrin_rpt"/>
</dbReference>
<dbReference type="PANTHER" id="PTHR24198:SF165">
    <property type="entry name" value="ANKYRIN REPEAT-CONTAINING PROTEIN-RELATED"/>
    <property type="match status" value="1"/>
</dbReference>
<dbReference type="Gene3D" id="1.25.40.20">
    <property type="entry name" value="Ankyrin repeat-containing domain"/>
    <property type="match status" value="2"/>
</dbReference>
<organism evidence="4 5">
    <name type="scientific">Elsinoe australis</name>
    <dbReference type="NCBI Taxonomy" id="40998"/>
    <lineage>
        <taxon>Eukaryota</taxon>
        <taxon>Fungi</taxon>
        <taxon>Dikarya</taxon>
        <taxon>Ascomycota</taxon>
        <taxon>Pezizomycotina</taxon>
        <taxon>Dothideomycetes</taxon>
        <taxon>Dothideomycetidae</taxon>
        <taxon>Myriangiales</taxon>
        <taxon>Elsinoaceae</taxon>
        <taxon>Elsinoe</taxon>
    </lineage>
</organism>
<gene>
    <name evidence="4" type="ORF">B9Z65_6494</name>
</gene>
<proteinExistence type="predicted"/>
<sequence>MADPLTITTAAIAFFGSANALASTIKELHRVRHAAPAIQSLEDEMLTLRGASAKRTEVQLDQLAWEGRMMQDDNIRALNSIQRSISEQRPAIAVRLQYQLPSWSMIQGMVTIISQTSGAKGPEKVLRVSRIRPGLDEVFIQVQNGNIQRLKQLFNQGQGSPLDASDTGWTLLHYATVAKQMHVAKFLVDAGADPYAESARRESAFDVAWNRILSGSLDPDLEFILRQVFNDSAQLDRRQFTVLHKVVLGLVPRKLRRELEISTAQINEVDSTGYTPLAWACARGDTKAVELLLAYGASLEILNDTHELPIHLAAQTGTVDTIAILVGASADVNTRVWQTEMTPLHFVAEYQDSAEMVEGLVNMGAEVHALDYMGWTPLHWAS</sequence>
<comment type="caution">
    <text evidence="4">The sequence shown here is derived from an EMBL/GenBank/DDBJ whole genome shotgun (WGS) entry which is preliminary data.</text>
</comment>
<evidence type="ECO:0000313" key="5">
    <source>
        <dbReference type="Proteomes" id="UP000243723"/>
    </source>
</evidence>
<dbReference type="PROSITE" id="PS50297">
    <property type="entry name" value="ANK_REP_REGION"/>
    <property type="match status" value="4"/>
</dbReference>
<feature type="repeat" description="ANK" evidence="3">
    <location>
        <begin position="167"/>
        <end position="199"/>
    </location>
</feature>
<evidence type="ECO:0000256" key="1">
    <source>
        <dbReference type="ARBA" id="ARBA00022737"/>
    </source>
</evidence>
<name>A0A2P8A8S6_9PEZI</name>
<feature type="repeat" description="ANK" evidence="3">
    <location>
        <begin position="272"/>
        <end position="304"/>
    </location>
</feature>
<dbReference type="Pfam" id="PF00023">
    <property type="entry name" value="Ank"/>
    <property type="match status" value="2"/>
</dbReference>
<dbReference type="PROSITE" id="PS50088">
    <property type="entry name" value="ANK_REPEAT"/>
    <property type="match status" value="4"/>
</dbReference>
<dbReference type="OrthoDB" id="341259at2759"/>
<dbReference type="STRING" id="40998.A0A2P8A8S6"/>
<evidence type="ECO:0000313" key="4">
    <source>
        <dbReference type="EMBL" id="PSK56870.1"/>
    </source>
</evidence>
<evidence type="ECO:0000256" key="2">
    <source>
        <dbReference type="ARBA" id="ARBA00023043"/>
    </source>
</evidence>
<dbReference type="PANTHER" id="PTHR24198">
    <property type="entry name" value="ANKYRIN REPEAT AND PROTEIN KINASE DOMAIN-CONTAINING PROTEIN"/>
    <property type="match status" value="1"/>
</dbReference>
<dbReference type="GO" id="GO:0005737">
    <property type="term" value="C:cytoplasm"/>
    <property type="evidence" value="ECO:0007669"/>
    <property type="project" value="TreeGrafter"/>
</dbReference>
<dbReference type="Proteomes" id="UP000243723">
    <property type="component" value="Unassembled WGS sequence"/>
</dbReference>
<keyword evidence="1" id="KW-0677">Repeat</keyword>
<dbReference type="EMBL" id="NHZQ01000060">
    <property type="protein sequence ID" value="PSK56870.1"/>
    <property type="molecule type" value="Genomic_DNA"/>
</dbReference>
<reference evidence="4 5" key="1">
    <citation type="submission" date="2017-05" db="EMBL/GenBank/DDBJ databases">
        <title>Draft genome sequence of Elsinoe australis.</title>
        <authorList>
            <person name="Cheng Q."/>
        </authorList>
    </citation>
    <scope>NUCLEOTIDE SEQUENCE [LARGE SCALE GENOMIC DNA]</scope>
    <source>
        <strain evidence="4 5">NL1</strain>
    </source>
</reference>
<dbReference type="SUPFAM" id="SSF48403">
    <property type="entry name" value="Ankyrin repeat"/>
    <property type="match status" value="1"/>
</dbReference>
<protein>
    <submittedName>
        <fullName evidence="4">Uncharacterized protein</fullName>
    </submittedName>
</protein>
<dbReference type="Pfam" id="PF12796">
    <property type="entry name" value="Ank_2"/>
    <property type="match status" value="1"/>
</dbReference>
<dbReference type="InterPro" id="IPR036770">
    <property type="entry name" value="Ankyrin_rpt-contain_sf"/>
</dbReference>
<feature type="repeat" description="ANK" evidence="3">
    <location>
        <begin position="305"/>
        <end position="337"/>
    </location>
</feature>
<dbReference type="AlphaFoldDB" id="A0A2P8A8S6"/>
<accession>A0A2P8A8S6</accession>
<keyword evidence="5" id="KW-1185">Reference proteome</keyword>